<dbReference type="GO" id="GO:0048038">
    <property type="term" value="F:quinone binding"/>
    <property type="evidence" value="ECO:0007669"/>
    <property type="project" value="InterPro"/>
</dbReference>
<evidence type="ECO:0000313" key="6">
    <source>
        <dbReference type="Proteomes" id="UP000671879"/>
    </source>
</evidence>
<dbReference type="EMBL" id="CP072943">
    <property type="protein sequence ID" value="QTX33843.1"/>
    <property type="molecule type" value="Genomic_DNA"/>
</dbReference>
<dbReference type="PANTHER" id="PTHR43485:SF1">
    <property type="entry name" value="FORMATE HYDROGENLYASE SUBUNIT 5-RELATED"/>
    <property type="match status" value="1"/>
</dbReference>
<dbReference type="SUPFAM" id="SSF56762">
    <property type="entry name" value="HydB/Nqo4-like"/>
    <property type="match status" value="1"/>
</dbReference>
<gene>
    <name evidence="5" type="ORF">KAR29_13495</name>
</gene>
<evidence type="ECO:0000259" key="3">
    <source>
        <dbReference type="Pfam" id="PF00329"/>
    </source>
</evidence>
<dbReference type="Gene3D" id="3.30.460.80">
    <property type="entry name" value="NADH:ubiquinone oxidoreductase, 30kDa subunit"/>
    <property type="match status" value="1"/>
</dbReference>
<dbReference type="InterPro" id="IPR001135">
    <property type="entry name" value="NADH_Q_OxRdtase_suD"/>
</dbReference>
<dbReference type="Pfam" id="PF00346">
    <property type="entry name" value="Complex1_49kDa"/>
    <property type="match status" value="1"/>
</dbReference>
<evidence type="ECO:0000256" key="2">
    <source>
        <dbReference type="ARBA" id="ARBA00023027"/>
    </source>
</evidence>
<dbReference type="Proteomes" id="UP000671879">
    <property type="component" value="Chromosome"/>
</dbReference>
<sequence>MADFGPALTERVREGMRLSALFAVPRAEGFLLLALLSGEDALLLAGATETDGSYPSLTPALPQAHAFEREMAETWGLRPEGHPWLKPLRFCPPRNLRGGKERPLAGEADFYRVEGAEIHEVAVGPIHAGVIEPGHFRFQCHGEEVLHLEISLGYQHRGVERALVGGPDRRTMAYMETLAGDSTIAHGTAYALVAEALSDQDPSPGARRLRSAALELERMANHVGDLGALAGDVGFLPTSAYCGRLRGDLLNLTALLCGNRFGRGLVRQGGVVPLLSSQRRETLLMRLRAIVADVESAVGLLWEAPSVLARFEGVGALSAPTARDLGLVGPAARACAVSSDLRTRRPWDAFVEFPVPEALWTTGDVMGRARVRALEFSRSADFVERVLAEEIETAPPASSAPLKADHLGVSLVEGWRGEVCHAALTDGRGRLAQYKVVDPSFHNWQGLAMAMRGQAISDFPVCNKSFGLSYCGHDL</sequence>
<keyword evidence="2" id="KW-0520">NAD</keyword>
<evidence type="ECO:0000256" key="1">
    <source>
        <dbReference type="ARBA" id="ARBA00023002"/>
    </source>
</evidence>
<keyword evidence="6" id="KW-1185">Reference proteome</keyword>
<dbReference type="GO" id="GO:0050136">
    <property type="term" value="F:NADH dehydrogenase (quinone) (non-electrogenic) activity"/>
    <property type="evidence" value="ECO:0007669"/>
    <property type="project" value="UniProtKB-EC"/>
</dbReference>
<organism evidence="5 6">
    <name type="scientific">Aminithiophilus ramosus</name>
    <dbReference type="NCBI Taxonomy" id="3029084"/>
    <lineage>
        <taxon>Bacteria</taxon>
        <taxon>Thermotogati</taxon>
        <taxon>Synergistota</taxon>
        <taxon>Synergistia</taxon>
        <taxon>Synergistales</taxon>
        <taxon>Aminithiophilaceae</taxon>
        <taxon>Aminithiophilus</taxon>
    </lineage>
</organism>
<dbReference type="Gene3D" id="1.10.645.10">
    <property type="entry name" value="Cytochrome-c3 Hydrogenase, chain B"/>
    <property type="match status" value="1"/>
</dbReference>
<name>A0A9Q7AG35_9BACT</name>
<dbReference type="PANTHER" id="PTHR43485">
    <property type="entry name" value="HYDROGENASE-4 COMPONENT G"/>
    <property type="match status" value="1"/>
</dbReference>
<evidence type="ECO:0000313" key="5">
    <source>
        <dbReference type="EMBL" id="QTX33843.1"/>
    </source>
</evidence>
<accession>A0A9Q7AG35</accession>
<proteinExistence type="predicted"/>
<dbReference type="EC" id="1.6.5.9" evidence="5"/>
<feature type="domain" description="NADH-quinone oxidoreductase subunit D" evidence="4">
    <location>
        <begin position="232"/>
        <end position="389"/>
    </location>
</feature>
<dbReference type="InterPro" id="IPR001268">
    <property type="entry name" value="NADH_UbQ_OxRdtase_30kDa_su"/>
</dbReference>
<dbReference type="KEGG" id="aram:KAR29_13495"/>
<protein>
    <submittedName>
        <fullName evidence="5">NADH-quinone oxidoreductase subunit C</fullName>
        <ecNumber evidence="5">1.6.5.9</ecNumber>
    </submittedName>
</protein>
<reference evidence="6" key="1">
    <citation type="submission" date="2021-04" db="EMBL/GenBank/DDBJ databases">
        <title>A novel Synergistetes isolate from a pyrite-forming mixed culture.</title>
        <authorList>
            <person name="Bunk B."/>
            <person name="Sproer C."/>
            <person name="Spring S."/>
            <person name="Pester M."/>
        </authorList>
    </citation>
    <scope>NUCLEOTIDE SEQUENCE [LARGE SCALE GENOMIC DNA]</scope>
    <source>
        <strain evidence="6">J.5.4.2-T.3.5.2</strain>
    </source>
</reference>
<evidence type="ECO:0000259" key="4">
    <source>
        <dbReference type="Pfam" id="PF00346"/>
    </source>
</evidence>
<dbReference type="InterPro" id="IPR037232">
    <property type="entry name" value="NADH_quin_OxRdtase_su_C/D-like"/>
</dbReference>
<dbReference type="Pfam" id="PF00329">
    <property type="entry name" value="Complex1_30kDa"/>
    <property type="match status" value="1"/>
</dbReference>
<dbReference type="GO" id="GO:0008137">
    <property type="term" value="F:NADH dehydrogenase (ubiquinone) activity"/>
    <property type="evidence" value="ECO:0007669"/>
    <property type="project" value="InterPro"/>
</dbReference>
<keyword evidence="1 5" id="KW-0560">Oxidoreductase</keyword>
<dbReference type="GO" id="GO:0051287">
    <property type="term" value="F:NAD binding"/>
    <property type="evidence" value="ECO:0007669"/>
    <property type="project" value="InterPro"/>
</dbReference>
<dbReference type="InterPro" id="IPR052197">
    <property type="entry name" value="ComplexI_49kDa-like"/>
</dbReference>
<dbReference type="InterPro" id="IPR029014">
    <property type="entry name" value="NiFe-Hase_large"/>
</dbReference>
<dbReference type="SUPFAM" id="SSF143243">
    <property type="entry name" value="Nqo5-like"/>
    <property type="match status" value="1"/>
</dbReference>
<feature type="domain" description="NADH:ubiquinone oxidoreductase 30kDa subunit" evidence="3">
    <location>
        <begin position="46"/>
        <end position="88"/>
    </location>
</feature>
<dbReference type="AlphaFoldDB" id="A0A9Q7AG35"/>